<dbReference type="Pfam" id="PF00410">
    <property type="entry name" value="Ribosomal_S8"/>
    <property type="match status" value="1"/>
</dbReference>
<comment type="subunit">
    <text evidence="5">Part of the 30S ribosomal subunit. Contacts proteins S5 and S12.</text>
</comment>
<dbReference type="Gene3D" id="3.30.1490.10">
    <property type="match status" value="1"/>
</dbReference>
<dbReference type="InterPro" id="IPR035987">
    <property type="entry name" value="Ribosomal_uS8_sf"/>
</dbReference>
<dbReference type="InterPro" id="IPR000630">
    <property type="entry name" value="Ribosomal_uS8"/>
</dbReference>
<dbReference type="GO" id="GO:1990904">
    <property type="term" value="C:ribonucleoprotein complex"/>
    <property type="evidence" value="ECO:0007669"/>
    <property type="project" value="UniProtKB-KW"/>
</dbReference>
<evidence type="ECO:0000256" key="2">
    <source>
        <dbReference type="ARBA" id="ARBA00022980"/>
    </source>
</evidence>
<dbReference type="SUPFAM" id="SSF56047">
    <property type="entry name" value="Ribosomal protein S8"/>
    <property type="match status" value="1"/>
</dbReference>
<keyword evidence="5" id="KW-0699">rRNA-binding</keyword>
<sequence length="134" mass="15179">MNYPISDMLIRISNAQAVGKEQISVPFSKMKFRIAQILKENSFVQEVEKKSKKGRKSEFDYLVISLKYDETKQPSLRGFKLISKPSRHLYAKAEDMKPVRSGYGIGVISTSKGVMSSKEARKQGVGGEILFEVW</sequence>
<keyword evidence="5" id="KW-0694">RNA-binding</keyword>
<dbReference type="EMBL" id="MGJN01000009">
    <property type="protein sequence ID" value="OGN07102.1"/>
    <property type="molecule type" value="Genomic_DNA"/>
</dbReference>
<dbReference type="FunFam" id="3.30.1490.10:FF:000001">
    <property type="entry name" value="30S ribosomal protein S8"/>
    <property type="match status" value="1"/>
</dbReference>
<proteinExistence type="inferred from homology"/>
<evidence type="ECO:0000313" key="8">
    <source>
        <dbReference type="Proteomes" id="UP000176834"/>
    </source>
</evidence>
<dbReference type="GO" id="GO:0006412">
    <property type="term" value="P:translation"/>
    <property type="evidence" value="ECO:0007669"/>
    <property type="project" value="UniProtKB-UniRule"/>
</dbReference>
<comment type="similarity">
    <text evidence="1 5 6">Belongs to the universal ribosomal protein uS8 family.</text>
</comment>
<name>A0A1F8F1T7_9BACT</name>
<dbReference type="GO" id="GO:0019843">
    <property type="term" value="F:rRNA binding"/>
    <property type="evidence" value="ECO:0007669"/>
    <property type="project" value="UniProtKB-UniRule"/>
</dbReference>
<evidence type="ECO:0000256" key="1">
    <source>
        <dbReference type="ARBA" id="ARBA00006471"/>
    </source>
</evidence>
<keyword evidence="2 5" id="KW-0689">Ribosomal protein</keyword>
<accession>A0A1F8F1T7</accession>
<evidence type="ECO:0000256" key="5">
    <source>
        <dbReference type="HAMAP-Rule" id="MF_01302"/>
    </source>
</evidence>
<comment type="function">
    <text evidence="5">One of the primary rRNA binding proteins, it binds directly to 16S rRNA central domain where it helps coordinate assembly of the platform of the 30S subunit.</text>
</comment>
<dbReference type="HAMAP" id="MF_01302_B">
    <property type="entry name" value="Ribosomal_uS8_B"/>
    <property type="match status" value="1"/>
</dbReference>
<dbReference type="AlphaFoldDB" id="A0A1F8F1T7"/>
<dbReference type="GO" id="GO:0005840">
    <property type="term" value="C:ribosome"/>
    <property type="evidence" value="ECO:0007669"/>
    <property type="project" value="UniProtKB-KW"/>
</dbReference>
<dbReference type="PANTHER" id="PTHR11758">
    <property type="entry name" value="40S RIBOSOMAL PROTEIN S15A"/>
    <property type="match status" value="1"/>
</dbReference>
<protein>
    <recommendedName>
        <fullName evidence="4 5">Small ribosomal subunit protein uS8</fullName>
    </recommendedName>
</protein>
<organism evidence="7 8">
    <name type="scientific">Candidatus Yanofskybacteria bacterium RIFCSPHIGHO2_02_FULL_38_22b</name>
    <dbReference type="NCBI Taxonomy" id="1802673"/>
    <lineage>
        <taxon>Bacteria</taxon>
        <taxon>Candidatus Yanofskyibacteriota</taxon>
    </lineage>
</organism>
<dbReference type="NCBIfam" id="NF001109">
    <property type="entry name" value="PRK00136.1"/>
    <property type="match status" value="1"/>
</dbReference>
<gene>
    <name evidence="5" type="primary">rpsH</name>
    <name evidence="7" type="ORF">A3B86_01685</name>
</gene>
<reference evidence="7 8" key="1">
    <citation type="journal article" date="2016" name="Nat. Commun.">
        <title>Thousands of microbial genomes shed light on interconnected biogeochemical processes in an aquifer system.</title>
        <authorList>
            <person name="Anantharaman K."/>
            <person name="Brown C.T."/>
            <person name="Hug L.A."/>
            <person name="Sharon I."/>
            <person name="Castelle C.J."/>
            <person name="Probst A.J."/>
            <person name="Thomas B.C."/>
            <person name="Singh A."/>
            <person name="Wilkins M.J."/>
            <person name="Karaoz U."/>
            <person name="Brodie E.L."/>
            <person name="Williams K.H."/>
            <person name="Hubbard S.S."/>
            <person name="Banfield J.F."/>
        </authorList>
    </citation>
    <scope>NUCLEOTIDE SEQUENCE [LARGE SCALE GENOMIC DNA]</scope>
</reference>
<evidence type="ECO:0000256" key="3">
    <source>
        <dbReference type="ARBA" id="ARBA00023274"/>
    </source>
</evidence>
<dbReference type="Proteomes" id="UP000176834">
    <property type="component" value="Unassembled WGS sequence"/>
</dbReference>
<dbReference type="Gene3D" id="3.30.1370.30">
    <property type="match status" value="1"/>
</dbReference>
<dbReference type="PROSITE" id="PS00053">
    <property type="entry name" value="RIBOSOMAL_S8"/>
    <property type="match status" value="1"/>
</dbReference>
<comment type="caution">
    <text evidence="7">The sequence shown here is derived from an EMBL/GenBank/DDBJ whole genome shotgun (WGS) entry which is preliminary data.</text>
</comment>
<dbReference type="GO" id="GO:0005737">
    <property type="term" value="C:cytoplasm"/>
    <property type="evidence" value="ECO:0007669"/>
    <property type="project" value="UniProtKB-ARBA"/>
</dbReference>
<keyword evidence="3 5" id="KW-0687">Ribonucleoprotein</keyword>
<evidence type="ECO:0000313" key="7">
    <source>
        <dbReference type="EMBL" id="OGN07102.1"/>
    </source>
</evidence>
<evidence type="ECO:0000256" key="4">
    <source>
        <dbReference type="ARBA" id="ARBA00035258"/>
    </source>
</evidence>
<evidence type="ECO:0000256" key="6">
    <source>
        <dbReference type="RuleBase" id="RU003660"/>
    </source>
</evidence>
<dbReference type="GO" id="GO:0003735">
    <property type="term" value="F:structural constituent of ribosome"/>
    <property type="evidence" value="ECO:0007669"/>
    <property type="project" value="InterPro"/>
</dbReference>
<dbReference type="InterPro" id="IPR047863">
    <property type="entry name" value="Ribosomal_uS8_CS"/>
</dbReference>